<gene>
    <name evidence="2" type="ORF">NDU88_000878</name>
</gene>
<name>A0AAV7Q472_PLEWA</name>
<sequence>MSMNPGRALSPGKVRGGHQAERTLEKKVATLSSVGHLAQSTLSPDPSLPWFRSGCRTGRPECALFPSWLRLCSAVVLGAPGETVQRWCWKWDNPSGRGMNTVAFRHGAMQVESGCSIAPEVGRGFSATLILNLESLMSGDGPVIVVLFLLKAPRSIFVAVCQAGRVGLYQKLMSAVPSASKGL</sequence>
<keyword evidence="3" id="KW-1185">Reference proteome</keyword>
<reference evidence="2" key="1">
    <citation type="journal article" date="2022" name="bioRxiv">
        <title>Sequencing and chromosome-scale assembly of the giantPleurodeles waltlgenome.</title>
        <authorList>
            <person name="Brown T."/>
            <person name="Elewa A."/>
            <person name="Iarovenko S."/>
            <person name="Subramanian E."/>
            <person name="Araus A.J."/>
            <person name="Petzold A."/>
            <person name="Susuki M."/>
            <person name="Suzuki K.-i.T."/>
            <person name="Hayashi T."/>
            <person name="Toyoda A."/>
            <person name="Oliveira C."/>
            <person name="Osipova E."/>
            <person name="Leigh N.D."/>
            <person name="Simon A."/>
            <person name="Yun M.H."/>
        </authorList>
    </citation>
    <scope>NUCLEOTIDE SEQUENCE</scope>
    <source>
        <strain evidence="2">20211129_DDA</strain>
        <tissue evidence="2">Liver</tissue>
    </source>
</reference>
<evidence type="ECO:0000313" key="2">
    <source>
        <dbReference type="EMBL" id="KAJ1134426.1"/>
    </source>
</evidence>
<proteinExistence type="predicted"/>
<accession>A0AAV7Q472</accession>
<comment type="caution">
    <text evidence="2">The sequence shown here is derived from an EMBL/GenBank/DDBJ whole genome shotgun (WGS) entry which is preliminary data.</text>
</comment>
<dbReference type="AlphaFoldDB" id="A0AAV7Q472"/>
<evidence type="ECO:0000256" key="1">
    <source>
        <dbReference type="SAM" id="MobiDB-lite"/>
    </source>
</evidence>
<dbReference type="Proteomes" id="UP001066276">
    <property type="component" value="Chromosome 6"/>
</dbReference>
<evidence type="ECO:0000313" key="3">
    <source>
        <dbReference type="Proteomes" id="UP001066276"/>
    </source>
</evidence>
<protein>
    <submittedName>
        <fullName evidence="2">Uncharacterized protein</fullName>
    </submittedName>
</protein>
<feature type="region of interest" description="Disordered" evidence="1">
    <location>
        <begin position="1"/>
        <end position="20"/>
    </location>
</feature>
<organism evidence="2 3">
    <name type="scientific">Pleurodeles waltl</name>
    <name type="common">Iberian ribbed newt</name>
    <dbReference type="NCBI Taxonomy" id="8319"/>
    <lineage>
        <taxon>Eukaryota</taxon>
        <taxon>Metazoa</taxon>
        <taxon>Chordata</taxon>
        <taxon>Craniata</taxon>
        <taxon>Vertebrata</taxon>
        <taxon>Euteleostomi</taxon>
        <taxon>Amphibia</taxon>
        <taxon>Batrachia</taxon>
        <taxon>Caudata</taxon>
        <taxon>Salamandroidea</taxon>
        <taxon>Salamandridae</taxon>
        <taxon>Pleurodelinae</taxon>
        <taxon>Pleurodeles</taxon>
    </lineage>
</organism>
<dbReference type="EMBL" id="JANPWB010000010">
    <property type="protein sequence ID" value="KAJ1134426.1"/>
    <property type="molecule type" value="Genomic_DNA"/>
</dbReference>